<evidence type="ECO:0000256" key="1">
    <source>
        <dbReference type="SAM" id="Phobius"/>
    </source>
</evidence>
<dbReference type="InterPro" id="IPR006860">
    <property type="entry name" value="FecR"/>
</dbReference>
<keyword evidence="5" id="KW-1185">Reference proteome</keyword>
<keyword evidence="1" id="KW-0812">Transmembrane</keyword>
<evidence type="ECO:0000259" key="2">
    <source>
        <dbReference type="Pfam" id="PF04773"/>
    </source>
</evidence>
<organism evidence="4 5">
    <name type="scientific">Pedobacter africanus</name>
    <dbReference type="NCBI Taxonomy" id="151894"/>
    <lineage>
        <taxon>Bacteria</taxon>
        <taxon>Pseudomonadati</taxon>
        <taxon>Bacteroidota</taxon>
        <taxon>Sphingobacteriia</taxon>
        <taxon>Sphingobacteriales</taxon>
        <taxon>Sphingobacteriaceae</taxon>
        <taxon>Pedobacter</taxon>
    </lineage>
</organism>
<dbReference type="OrthoDB" id="9771237at2"/>
<keyword evidence="1" id="KW-0472">Membrane</keyword>
<dbReference type="RefSeq" id="WP_084237438.1">
    <property type="nucleotide sequence ID" value="NZ_FWXT01000001.1"/>
</dbReference>
<name>A0A1W2A267_9SPHI</name>
<dbReference type="PANTHER" id="PTHR30273:SF2">
    <property type="entry name" value="PROTEIN FECR"/>
    <property type="match status" value="1"/>
</dbReference>
<dbReference type="Proteomes" id="UP000192756">
    <property type="component" value="Unassembled WGS sequence"/>
</dbReference>
<protein>
    <submittedName>
        <fullName evidence="4">FecR family protein</fullName>
    </submittedName>
</protein>
<evidence type="ECO:0000259" key="3">
    <source>
        <dbReference type="Pfam" id="PF16344"/>
    </source>
</evidence>
<feature type="domain" description="Protein FecR C-terminal" evidence="3">
    <location>
        <begin position="341"/>
        <end position="409"/>
    </location>
</feature>
<dbReference type="Gene3D" id="3.55.50.30">
    <property type="match status" value="1"/>
</dbReference>
<keyword evidence="1" id="KW-1133">Transmembrane helix</keyword>
<dbReference type="EMBL" id="FWXT01000001">
    <property type="protein sequence ID" value="SMC54819.1"/>
    <property type="molecule type" value="Genomic_DNA"/>
</dbReference>
<dbReference type="AlphaFoldDB" id="A0A1W2A267"/>
<dbReference type="STRING" id="151894.SAMN04488524_1175"/>
<dbReference type="Gene3D" id="2.60.120.1440">
    <property type="match status" value="1"/>
</dbReference>
<dbReference type="GO" id="GO:0016989">
    <property type="term" value="F:sigma factor antagonist activity"/>
    <property type="evidence" value="ECO:0007669"/>
    <property type="project" value="TreeGrafter"/>
</dbReference>
<evidence type="ECO:0000313" key="5">
    <source>
        <dbReference type="Proteomes" id="UP000192756"/>
    </source>
</evidence>
<sequence>MLNPAKKEFLELKDKYLDGTASADEIAILEGYYELFSPAPAVLDRLAGFGLDELEQKLKRRIDERIKAAETSTPARAARLWYRIAAAAAVLFCLTAALYFYVNRGAQYSAMQITAKNDLAPGKNTARLTLANGETLQLSAAKSGVVFDAAQIKYNDSTAVISSEARDLLNSTNKRSLPYDRDAAQLLTVSIPRGGTYQITLQDGTKVWLNADSKLEFLSDYKNKSQRIVKLAGEAYFEVASVFSTTRNGPGSERVPFIVESNGQQVEVLGTHFNVSAYNGEAIKTTLLEGSVSVSHNLSSRGNEGSVTLKPNQQSLVTTNQPITVTTVDPSQAIAWKAGLFMFEDESLEQIMLKIARWYNVSVRFSNTELKHKVFNGSFSRFSNISKALQKIELTKAARFDLTDKLITVYPY</sequence>
<dbReference type="InterPro" id="IPR012373">
    <property type="entry name" value="Ferrdict_sens_TM"/>
</dbReference>
<dbReference type="Pfam" id="PF04773">
    <property type="entry name" value="FecR"/>
    <property type="match status" value="1"/>
</dbReference>
<proteinExistence type="predicted"/>
<reference evidence="5" key="1">
    <citation type="submission" date="2017-04" db="EMBL/GenBank/DDBJ databases">
        <authorList>
            <person name="Varghese N."/>
            <person name="Submissions S."/>
        </authorList>
    </citation>
    <scope>NUCLEOTIDE SEQUENCE [LARGE SCALE GENOMIC DNA]</scope>
    <source>
        <strain evidence="5">DSM 12126</strain>
    </source>
</reference>
<gene>
    <name evidence="4" type="ORF">SAMN04488524_1175</name>
</gene>
<evidence type="ECO:0000313" key="4">
    <source>
        <dbReference type="EMBL" id="SMC54819.1"/>
    </source>
</evidence>
<dbReference type="InterPro" id="IPR032508">
    <property type="entry name" value="FecR_C"/>
</dbReference>
<dbReference type="Pfam" id="PF16344">
    <property type="entry name" value="FecR_C"/>
    <property type="match status" value="1"/>
</dbReference>
<accession>A0A1W2A267</accession>
<feature type="domain" description="FecR protein" evidence="2">
    <location>
        <begin position="189"/>
        <end position="292"/>
    </location>
</feature>
<dbReference type="PANTHER" id="PTHR30273">
    <property type="entry name" value="PERIPLASMIC SIGNAL SENSOR AND SIGMA FACTOR ACTIVATOR FECR-RELATED"/>
    <property type="match status" value="1"/>
</dbReference>
<feature type="transmembrane region" description="Helical" evidence="1">
    <location>
        <begin position="80"/>
        <end position="102"/>
    </location>
</feature>